<evidence type="ECO:0000256" key="2">
    <source>
        <dbReference type="ARBA" id="ARBA00023239"/>
    </source>
</evidence>
<keyword evidence="3 4" id="KW-0285">Flavoprotein</keyword>
<evidence type="ECO:0000313" key="7">
    <source>
        <dbReference type="EMBL" id="CAA9330974.1"/>
    </source>
</evidence>
<comment type="pathway">
    <text evidence="3 4">Cofactor biosynthesis; coenzyme A biosynthesis; CoA from (R)-pantothenate: step 3/5.</text>
</comment>
<dbReference type="GO" id="GO:0046872">
    <property type="term" value="F:metal ion binding"/>
    <property type="evidence" value="ECO:0007669"/>
    <property type="project" value="UniProtKB-KW"/>
</dbReference>
<comment type="similarity">
    <text evidence="3 4">In the N-terminal section; belongs to the HFCD (homo-oligomeric flavin containing Cys decarboxylase) superfamily.</text>
</comment>
<comment type="catalytic activity">
    <reaction evidence="3 4">
        <text>(R)-4'-phosphopantothenate + L-cysteine + CTP = N-[(R)-4-phosphopantothenoyl]-L-cysteine + CMP + diphosphate + H(+)</text>
        <dbReference type="Rhea" id="RHEA:19397"/>
        <dbReference type="ChEBI" id="CHEBI:10986"/>
        <dbReference type="ChEBI" id="CHEBI:15378"/>
        <dbReference type="ChEBI" id="CHEBI:33019"/>
        <dbReference type="ChEBI" id="CHEBI:35235"/>
        <dbReference type="ChEBI" id="CHEBI:37563"/>
        <dbReference type="ChEBI" id="CHEBI:59458"/>
        <dbReference type="ChEBI" id="CHEBI:60377"/>
        <dbReference type="EC" id="6.3.2.5"/>
    </reaction>
</comment>
<feature type="region of interest" description="Phosphopantothenoylcysteine decarboxylase" evidence="3">
    <location>
        <begin position="1"/>
        <end position="189"/>
    </location>
</feature>
<keyword evidence="1 3" id="KW-0210">Decarboxylase</keyword>
<feature type="region of interest" description="Phosphopantothenate--cysteine ligase" evidence="3">
    <location>
        <begin position="190"/>
        <end position="407"/>
    </location>
</feature>
<gene>
    <name evidence="3" type="primary">coaBC</name>
    <name evidence="7" type="ORF">AVDCRST_MAG56-7794</name>
</gene>
<dbReference type="InterPro" id="IPR035929">
    <property type="entry name" value="CoaB-like_sf"/>
</dbReference>
<feature type="domain" description="DNA/pantothenate metabolism flavoprotein C-terminal" evidence="6">
    <location>
        <begin position="185"/>
        <end position="396"/>
    </location>
</feature>
<dbReference type="SUPFAM" id="SSF52507">
    <property type="entry name" value="Homo-oligomeric flavin-containing Cys decarboxylases, HFCD"/>
    <property type="match status" value="1"/>
</dbReference>
<evidence type="ECO:0000256" key="3">
    <source>
        <dbReference type="HAMAP-Rule" id="MF_02225"/>
    </source>
</evidence>
<feature type="binding site" evidence="3">
    <location>
        <position position="324"/>
    </location>
    <ligand>
        <name>CTP</name>
        <dbReference type="ChEBI" id="CHEBI:37563"/>
    </ligand>
</feature>
<organism evidence="7">
    <name type="scientific">uncultured Cytophagales bacterium</name>
    <dbReference type="NCBI Taxonomy" id="158755"/>
    <lineage>
        <taxon>Bacteria</taxon>
        <taxon>Pseudomonadati</taxon>
        <taxon>Bacteroidota</taxon>
        <taxon>Sphingobacteriia</taxon>
        <taxon>Sphingobacteriales</taxon>
        <taxon>environmental samples</taxon>
    </lineage>
</organism>
<dbReference type="AlphaFoldDB" id="A0A6J4LGH9"/>
<comment type="similarity">
    <text evidence="3 4">In the C-terminal section; belongs to the PPC synthetase family.</text>
</comment>
<dbReference type="Pfam" id="PF04127">
    <property type="entry name" value="DFP"/>
    <property type="match status" value="1"/>
</dbReference>
<dbReference type="Gene3D" id="3.40.50.1950">
    <property type="entry name" value="Flavin prenyltransferase-like"/>
    <property type="match status" value="1"/>
</dbReference>
<comment type="cofactor">
    <cofactor evidence="3">
        <name>Mg(2+)</name>
        <dbReference type="ChEBI" id="CHEBI:18420"/>
    </cofactor>
</comment>
<evidence type="ECO:0000259" key="5">
    <source>
        <dbReference type="Pfam" id="PF02441"/>
    </source>
</evidence>
<dbReference type="GO" id="GO:0004632">
    <property type="term" value="F:phosphopantothenate--cysteine ligase activity"/>
    <property type="evidence" value="ECO:0007669"/>
    <property type="project" value="UniProtKB-UniRule"/>
</dbReference>
<dbReference type="EC" id="6.3.2.5" evidence="3"/>
<dbReference type="PANTHER" id="PTHR14359">
    <property type="entry name" value="HOMO-OLIGOMERIC FLAVIN CONTAINING CYS DECARBOXYLASE FAMILY"/>
    <property type="match status" value="1"/>
</dbReference>
<dbReference type="EMBL" id="CADCTQ010000621">
    <property type="protein sequence ID" value="CAA9330974.1"/>
    <property type="molecule type" value="Genomic_DNA"/>
</dbReference>
<keyword evidence="2 3" id="KW-0456">Lyase</keyword>
<dbReference type="EC" id="4.1.1.36" evidence="3"/>
<comment type="pathway">
    <text evidence="3 4">Cofactor biosynthesis; coenzyme A biosynthesis; CoA from (R)-pantothenate: step 2/5.</text>
</comment>
<comment type="function">
    <text evidence="4">Catalyzes two steps in the biosynthesis of coenzyme A. In the first step cysteine is conjugated to 4'-phosphopantothenate to form 4-phosphopantothenoylcysteine, in the latter compound is decarboxylated to form 4'-phosphopantotheine.</text>
</comment>
<dbReference type="GO" id="GO:0004633">
    <property type="term" value="F:phosphopantothenoylcysteine decarboxylase activity"/>
    <property type="evidence" value="ECO:0007669"/>
    <property type="project" value="UniProtKB-UniRule"/>
</dbReference>
<dbReference type="HAMAP" id="MF_02225">
    <property type="entry name" value="CoaBC"/>
    <property type="match status" value="1"/>
</dbReference>
<feature type="binding site" evidence="3">
    <location>
        <position position="338"/>
    </location>
    <ligand>
        <name>CTP</name>
        <dbReference type="ChEBI" id="CHEBI:37563"/>
    </ligand>
</feature>
<evidence type="ECO:0000259" key="6">
    <source>
        <dbReference type="Pfam" id="PF04127"/>
    </source>
</evidence>
<dbReference type="PANTHER" id="PTHR14359:SF6">
    <property type="entry name" value="PHOSPHOPANTOTHENOYLCYSTEINE DECARBOXYLASE"/>
    <property type="match status" value="1"/>
</dbReference>
<protein>
    <recommendedName>
        <fullName evidence="3">Coenzyme A biosynthesis bifunctional protein CoaBC</fullName>
    </recommendedName>
    <alternativeName>
        <fullName evidence="3">DNA/pantothenate metabolism flavoprotein</fullName>
    </alternativeName>
    <alternativeName>
        <fullName evidence="3">Phosphopantothenoylcysteine synthetase/decarboxylase</fullName>
        <shortName evidence="3">PPCS-PPCDC</shortName>
    </alternativeName>
    <domain>
        <recommendedName>
            <fullName evidence="3">Phosphopantothenoylcysteine decarboxylase</fullName>
            <shortName evidence="3">PPC decarboxylase</shortName>
            <shortName evidence="3">PPC-DC</shortName>
            <ecNumber evidence="3">4.1.1.36</ecNumber>
        </recommendedName>
        <alternativeName>
            <fullName evidence="3">CoaC</fullName>
        </alternativeName>
    </domain>
    <domain>
        <recommendedName>
            <fullName evidence="3">Phosphopantothenate--cysteine ligase</fullName>
            <ecNumber evidence="3">6.3.2.5</ecNumber>
        </recommendedName>
        <alternativeName>
            <fullName evidence="3">CoaB</fullName>
        </alternativeName>
        <alternativeName>
            <fullName evidence="3">Phosphopantothenoylcysteine synthetase</fullName>
            <shortName evidence="3">PPC synthetase</shortName>
            <shortName evidence="3">PPC-S</shortName>
        </alternativeName>
    </domain>
</protein>
<comment type="cofactor">
    <cofactor evidence="3">
        <name>FMN</name>
        <dbReference type="ChEBI" id="CHEBI:58210"/>
    </cofactor>
    <text evidence="3">Binds 1 FMN per subunit.</text>
</comment>
<evidence type="ECO:0000256" key="1">
    <source>
        <dbReference type="ARBA" id="ARBA00022793"/>
    </source>
</evidence>
<keyword evidence="3" id="KW-0460">Magnesium</keyword>
<dbReference type="GO" id="GO:0010181">
    <property type="term" value="F:FMN binding"/>
    <property type="evidence" value="ECO:0007669"/>
    <property type="project" value="UniProtKB-UniRule"/>
</dbReference>
<proteinExistence type="inferred from homology"/>
<keyword evidence="3" id="KW-0511">Multifunctional enzyme</keyword>
<dbReference type="Gene3D" id="3.40.50.10300">
    <property type="entry name" value="CoaB-like"/>
    <property type="match status" value="1"/>
</dbReference>
<feature type="binding site" evidence="3">
    <location>
        <position position="289"/>
    </location>
    <ligand>
        <name>CTP</name>
        <dbReference type="ChEBI" id="CHEBI:37563"/>
    </ligand>
</feature>
<sequence length="407" mass="43372">MLHAKKILLGVSGSIAAYKAALLTRLLVKEGCEVKVILTRSAAGFITPLTLATLAKNPVLTEFADPDSGAWHNHVELGLWADAFVVAPASANTLGKCAGGLCDNLLTATYLSARCPVFFAPAMDLDMYRHPATRRNLETLLADGNHIIPAGTGELASGLSGEGRMAEPEQIVETLRGHFAQNGRLAGKTVLVTAGPTYEAIDPVRFVGNHSTGKMGYALAEYAAAQGATVHLVSGPTHLSAGHPGITLHRVTSARQMYEAASGIFPTADLVLLAAAVADYAPAHQADRKIKKKEAVFSLVLEKTVDIAATLGQDKRPGQLLVGFALETDNERENALAKLQSKNLDLIVLNSLRDEGAGFGHETNRVTIFGRDGRTYESGLQPKKEIARTIVDIVIQKFGHEREKSVS</sequence>
<dbReference type="InterPro" id="IPR003382">
    <property type="entry name" value="Flavoprotein"/>
</dbReference>
<keyword evidence="3" id="KW-0479">Metal-binding</keyword>
<dbReference type="Pfam" id="PF02441">
    <property type="entry name" value="Flavoprotein"/>
    <property type="match status" value="1"/>
</dbReference>
<feature type="binding site" evidence="3">
    <location>
        <position position="342"/>
    </location>
    <ligand>
        <name>CTP</name>
        <dbReference type="ChEBI" id="CHEBI:37563"/>
    </ligand>
</feature>
<dbReference type="GO" id="GO:0071513">
    <property type="term" value="C:phosphopantothenoylcysteine decarboxylase complex"/>
    <property type="evidence" value="ECO:0007669"/>
    <property type="project" value="TreeGrafter"/>
</dbReference>
<evidence type="ECO:0000256" key="4">
    <source>
        <dbReference type="RuleBase" id="RU364078"/>
    </source>
</evidence>
<name>A0A6J4LGH9_9SPHI</name>
<dbReference type="InterPro" id="IPR036551">
    <property type="entry name" value="Flavin_trans-like"/>
</dbReference>
<comment type="catalytic activity">
    <reaction evidence="3 4">
        <text>N-[(R)-4-phosphopantothenoyl]-L-cysteine + H(+) = (R)-4'-phosphopantetheine + CO2</text>
        <dbReference type="Rhea" id="RHEA:16793"/>
        <dbReference type="ChEBI" id="CHEBI:15378"/>
        <dbReference type="ChEBI" id="CHEBI:16526"/>
        <dbReference type="ChEBI" id="CHEBI:59458"/>
        <dbReference type="ChEBI" id="CHEBI:61723"/>
        <dbReference type="EC" id="4.1.1.36"/>
    </reaction>
</comment>
<reference evidence="7" key="1">
    <citation type="submission" date="2020-02" db="EMBL/GenBank/DDBJ databases">
        <authorList>
            <person name="Meier V. D."/>
        </authorList>
    </citation>
    <scope>NUCLEOTIDE SEQUENCE</scope>
    <source>
        <strain evidence="7">AVDCRST_MAG56</strain>
    </source>
</reference>
<dbReference type="GO" id="GO:0015937">
    <property type="term" value="P:coenzyme A biosynthetic process"/>
    <property type="evidence" value="ECO:0007669"/>
    <property type="project" value="UniProtKB-UniRule"/>
</dbReference>
<comment type="caution">
    <text evidence="3">Lacks conserved residue(s) required for the propagation of feature annotation.</text>
</comment>
<feature type="domain" description="Flavoprotein" evidence="5">
    <location>
        <begin position="5"/>
        <end position="177"/>
    </location>
</feature>
<dbReference type="SUPFAM" id="SSF102645">
    <property type="entry name" value="CoaB-like"/>
    <property type="match status" value="1"/>
</dbReference>
<accession>A0A6J4LGH9</accession>
<keyword evidence="3 4" id="KW-0436">Ligase</keyword>
<dbReference type="NCBIfam" id="TIGR00521">
    <property type="entry name" value="coaBC_dfp"/>
    <property type="match status" value="1"/>
</dbReference>
<dbReference type="InterPro" id="IPR005252">
    <property type="entry name" value="CoaBC"/>
</dbReference>
<comment type="function">
    <text evidence="3">Catalyzes two sequential steps in the biosynthesis of coenzyme A. In the first step cysteine is conjugated to 4'-phosphopantothenate to form 4-phosphopantothenoylcysteine. In the second step the latter compound is decarboxylated to form 4'-phosphopantotheine.</text>
</comment>
<feature type="binding site" evidence="3">
    <location>
        <position position="279"/>
    </location>
    <ligand>
        <name>CTP</name>
        <dbReference type="ChEBI" id="CHEBI:37563"/>
    </ligand>
</feature>
<dbReference type="GO" id="GO:0015941">
    <property type="term" value="P:pantothenate catabolic process"/>
    <property type="evidence" value="ECO:0007669"/>
    <property type="project" value="InterPro"/>
</dbReference>
<dbReference type="InterPro" id="IPR007085">
    <property type="entry name" value="DNA/pantothenate-metab_flavo_C"/>
</dbReference>
<dbReference type="UniPathway" id="UPA00241">
    <property type="reaction ID" value="UER00353"/>
</dbReference>
<keyword evidence="3 4" id="KW-0288">FMN</keyword>